<proteinExistence type="inferred from homology"/>
<evidence type="ECO:0000313" key="9">
    <source>
        <dbReference type="EMBL" id="ASV30771.1"/>
    </source>
</evidence>
<evidence type="ECO:0000256" key="5">
    <source>
        <dbReference type="ARBA" id="ARBA00023124"/>
    </source>
</evidence>
<keyword evidence="3" id="KW-0227">DNA damage</keyword>
<gene>
    <name evidence="9" type="ORF">CJ263_11385</name>
</gene>
<keyword evidence="4 8" id="KW-0378">Hydrolase</keyword>
<keyword evidence="5" id="KW-0190">Covalent protein-DNA linkage</keyword>
<evidence type="ECO:0000313" key="10">
    <source>
        <dbReference type="Proteomes" id="UP000215244"/>
    </source>
</evidence>
<name>A0A223V5T1_9FLAO</name>
<organism evidence="9 10">
    <name type="scientific">Maribacter cobaltidurans</name>
    <dbReference type="NCBI Taxonomy" id="1178778"/>
    <lineage>
        <taxon>Bacteria</taxon>
        <taxon>Pseudomonadati</taxon>
        <taxon>Bacteroidota</taxon>
        <taxon>Flavobacteriia</taxon>
        <taxon>Flavobacteriales</taxon>
        <taxon>Flavobacteriaceae</taxon>
        <taxon>Maribacter</taxon>
    </lineage>
</organism>
<sequence>MCKMKRFMYFKLSNTAEKEILERMTKASFKYPNLYKPQSIIHGLTEVSIPIITMDKPDELSLSIWGLLPDNYTADWSDFQNNFNTLNFQEDSMDSGLWYSEALISRRCLIPVTGFFTTLIENGEAYNFKIALKNGSPFYLAGIYTILEDGFLTCSILTGKSDDFIKQVQNTVDSMPVTIPVDKKDEWLDFNTTPMRTRQFLKKIPKQDFSATSISDAYYNQKNLDKSPNMSLG</sequence>
<comment type="similarity">
    <text evidence="1 8">Belongs to the SOS response-associated peptidase family.</text>
</comment>
<keyword evidence="6" id="KW-0238">DNA-binding</keyword>
<reference evidence="9 10" key="1">
    <citation type="submission" date="2017-08" db="EMBL/GenBank/DDBJ databases">
        <title>The complete genome sequence of Maribacter sp. B1, isolated from deep-sea sediment.</title>
        <authorList>
            <person name="Wu Y.-H."/>
            <person name="Cheng H."/>
            <person name="Xu X.-W."/>
        </authorList>
    </citation>
    <scope>NUCLEOTIDE SEQUENCE [LARGE SCALE GENOMIC DNA]</scope>
    <source>
        <strain evidence="9 10">B1</strain>
    </source>
</reference>
<dbReference type="Gene3D" id="3.90.1680.10">
    <property type="entry name" value="SOS response associated peptidase-like"/>
    <property type="match status" value="1"/>
</dbReference>
<evidence type="ECO:0000256" key="1">
    <source>
        <dbReference type="ARBA" id="ARBA00008136"/>
    </source>
</evidence>
<evidence type="ECO:0000256" key="7">
    <source>
        <dbReference type="ARBA" id="ARBA00023239"/>
    </source>
</evidence>
<dbReference type="SUPFAM" id="SSF143081">
    <property type="entry name" value="BB1717-like"/>
    <property type="match status" value="1"/>
</dbReference>
<keyword evidence="10" id="KW-1185">Reference proteome</keyword>
<dbReference type="GO" id="GO:0006508">
    <property type="term" value="P:proteolysis"/>
    <property type="evidence" value="ECO:0007669"/>
    <property type="project" value="UniProtKB-KW"/>
</dbReference>
<dbReference type="InterPro" id="IPR003738">
    <property type="entry name" value="SRAP"/>
</dbReference>
<dbReference type="KEGG" id="marb:CJ263_11385"/>
<protein>
    <recommendedName>
        <fullName evidence="8">Abasic site processing protein</fullName>
        <ecNumber evidence="8">3.4.-.-</ecNumber>
    </recommendedName>
</protein>
<dbReference type="GO" id="GO:0106300">
    <property type="term" value="P:protein-DNA covalent cross-linking repair"/>
    <property type="evidence" value="ECO:0007669"/>
    <property type="project" value="InterPro"/>
</dbReference>
<dbReference type="PANTHER" id="PTHR13604:SF0">
    <property type="entry name" value="ABASIC SITE PROCESSING PROTEIN HMCES"/>
    <property type="match status" value="1"/>
</dbReference>
<dbReference type="PANTHER" id="PTHR13604">
    <property type="entry name" value="DC12-RELATED"/>
    <property type="match status" value="1"/>
</dbReference>
<evidence type="ECO:0000256" key="3">
    <source>
        <dbReference type="ARBA" id="ARBA00022763"/>
    </source>
</evidence>
<accession>A0A223V5T1</accession>
<dbReference type="Proteomes" id="UP000215244">
    <property type="component" value="Chromosome"/>
</dbReference>
<keyword evidence="7" id="KW-0456">Lyase</keyword>
<dbReference type="AlphaFoldDB" id="A0A223V5T1"/>
<dbReference type="GO" id="GO:0003697">
    <property type="term" value="F:single-stranded DNA binding"/>
    <property type="evidence" value="ECO:0007669"/>
    <property type="project" value="InterPro"/>
</dbReference>
<dbReference type="GO" id="GO:0016829">
    <property type="term" value="F:lyase activity"/>
    <property type="evidence" value="ECO:0007669"/>
    <property type="project" value="UniProtKB-KW"/>
</dbReference>
<dbReference type="GO" id="GO:0008233">
    <property type="term" value="F:peptidase activity"/>
    <property type="evidence" value="ECO:0007669"/>
    <property type="project" value="UniProtKB-KW"/>
</dbReference>
<dbReference type="EMBL" id="CP022957">
    <property type="protein sequence ID" value="ASV30771.1"/>
    <property type="molecule type" value="Genomic_DNA"/>
</dbReference>
<evidence type="ECO:0000256" key="6">
    <source>
        <dbReference type="ARBA" id="ARBA00023125"/>
    </source>
</evidence>
<evidence type="ECO:0000256" key="2">
    <source>
        <dbReference type="ARBA" id="ARBA00022670"/>
    </source>
</evidence>
<keyword evidence="2 8" id="KW-0645">Protease</keyword>
<dbReference type="InterPro" id="IPR036590">
    <property type="entry name" value="SRAP-like"/>
</dbReference>
<dbReference type="Pfam" id="PF02586">
    <property type="entry name" value="SRAP"/>
    <property type="match status" value="1"/>
</dbReference>
<dbReference type="EC" id="3.4.-.-" evidence="8"/>
<evidence type="ECO:0000256" key="8">
    <source>
        <dbReference type="RuleBase" id="RU364100"/>
    </source>
</evidence>
<evidence type="ECO:0000256" key="4">
    <source>
        <dbReference type="ARBA" id="ARBA00022801"/>
    </source>
</evidence>